<dbReference type="EMBL" id="CP017962">
    <property type="protein sequence ID" value="APC47959.1"/>
    <property type="molecule type" value="Genomic_DNA"/>
</dbReference>
<evidence type="ECO:0000313" key="3">
    <source>
        <dbReference type="Proteomes" id="UP000182945"/>
    </source>
</evidence>
<dbReference type="KEGG" id="vhl:BME96_07135"/>
<keyword evidence="2" id="KW-0645">Protease</keyword>
<dbReference type="Proteomes" id="UP000182945">
    <property type="component" value="Chromosome"/>
</dbReference>
<reference evidence="2 3" key="1">
    <citation type="submission" date="2016-11" db="EMBL/GenBank/DDBJ databases">
        <title>Complete genome sequencing of Virgibacillus halodenitrificans PDB-F2.</title>
        <authorList>
            <person name="Sun Z."/>
            <person name="Zhou Y."/>
            <person name="Li H."/>
        </authorList>
    </citation>
    <scope>NUCLEOTIDE SEQUENCE [LARGE SCALE GENOMIC DNA]</scope>
    <source>
        <strain evidence="2 3">PDB-F2</strain>
    </source>
</reference>
<dbReference type="InterPro" id="IPR018728">
    <property type="entry name" value="DUF2268"/>
</dbReference>
<protein>
    <submittedName>
        <fullName evidence="2">Zn-dependent protease</fullName>
    </submittedName>
</protein>
<evidence type="ECO:0000313" key="2">
    <source>
        <dbReference type="EMBL" id="APC47959.1"/>
    </source>
</evidence>
<feature type="domain" description="DUF2268" evidence="1">
    <location>
        <begin position="65"/>
        <end position="256"/>
    </location>
</feature>
<name>A0AAC9IZB8_VIRHA</name>
<sequence length="258" mass="30037">MGVVKTDKWLLDTHEEPVILCEKLTDLFTNVSAEDIYHHLSAYGMYTPPLPDGEELIKKLQKKEVWQTIQHEYKKLQSEWNGPEVPIFIFPSDPKNRRLKDDHNGKAGLTFKDKLFLFVSGNNTEKELQALLTHEYNHVCRLSKVDRKEKDFTLLDTIILEGLAENAVRERLGEENIANWTTYYSELRLQKLWENLIFPKKNMKRTHSSYYSTLYGGAFHPKMAGYCVGYQLVKKYADNKKTTTKEMLDLPSEAFIPS</sequence>
<evidence type="ECO:0000259" key="1">
    <source>
        <dbReference type="Pfam" id="PF10026"/>
    </source>
</evidence>
<dbReference type="AlphaFoldDB" id="A0AAC9IZB8"/>
<dbReference type="Pfam" id="PF10026">
    <property type="entry name" value="DUF2268"/>
    <property type="match status" value="1"/>
</dbReference>
<dbReference type="GeneID" id="71514159"/>
<dbReference type="GO" id="GO:0008233">
    <property type="term" value="F:peptidase activity"/>
    <property type="evidence" value="ECO:0007669"/>
    <property type="project" value="UniProtKB-KW"/>
</dbReference>
<dbReference type="GO" id="GO:0006508">
    <property type="term" value="P:proteolysis"/>
    <property type="evidence" value="ECO:0007669"/>
    <property type="project" value="UniProtKB-KW"/>
</dbReference>
<organism evidence="2 3">
    <name type="scientific">Virgibacillus halodenitrificans</name>
    <name type="common">Bacillus halodenitrificans</name>
    <dbReference type="NCBI Taxonomy" id="1482"/>
    <lineage>
        <taxon>Bacteria</taxon>
        <taxon>Bacillati</taxon>
        <taxon>Bacillota</taxon>
        <taxon>Bacilli</taxon>
        <taxon>Bacillales</taxon>
        <taxon>Bacillaceae</taxon>
        <taxon>Virgibacillus</taxon>
    </lineage>
</organism>
<dbReference type="RefSeq" id="WP_071648765.1">
    <property type="nucleotide sequence ID" value="NZ_CP017962.1"/>
</dbReference>
<gene>
    <name evidence="2" type="ORF">BME96_07135</name>
</gene>
<accession>A0AAC9IZB8</accession>
<proteinExistence type="predicted"/>
<keyword evidence="2" id="KW-0378">Hydrolase</keyword>